<dbReference type="InterPro" id="IPR024080">
    <property type="entry name" value="Neurolysin/TOP_N"/>
</dbReference>
<dbReference type="PANTHER" id="PTHR11804:SF82">
    <property type="entry name" value="THIMET OLIGOPEPTIDASE-RELATED"/>
    <property type="match status" value="1"/>
</dbReference>
<dbReference type="GO" id="GO:0004222">
    <property type="term" value="F:metalloendopeptidase activity"/>
    <property type="evidence" value="ECO:0007669"/>
    <property type="project" value="InterPro"/>
</dbReference>
<feature type="transmembrane region" description="Helical" evidence="1">
    <location>
        <begin position="20"/>
        <end position="41"/>
    </location>
</feature>
<name>A0A2P2KFF1_RHIMU</name>
<dbReference type="AlphaFoldDB" id="A0A2P2KFF1"/>
<dbReference type="GO" id="GO:0006518">
    <property type="term" value="P:peptide metabolic process"/>
    <property type="evidence" value="ECO:0007669"/>
    <property type="project" value="TreeGrafter"/>
</dbReference>
<evidence type="ECO:0000256" key="1">
    <source>
        <dbReference type="SAM" id="Phobius"/>
    </source>
</evidence>
<keyword evidence="1" id="KW-0472">Membrane</keyword>
<protein>
    <submittedName>
        <fullName evidence="2">Putative thimet oligopeptidase</fullName>
    </submittedName>
</protein>
<organism evidence="2">
    <name type="scientific">Rhizophora mucronata</name>
    <name type="common">Asiatic mangrove</name>
    <dbReference type="NCBI Taxonomy" id="61149"/>
    <lineage>
        <taxon>Eukaryota</taxon>
        <taxon>Viridiplantae</taxon>
        <taxon>Streptophyta</taxon>
        <taxon>Embryophyta</taxon>
        <taxon>Tracheophyta</taxon>
        <taxon>Spermatophyta</taxon>
        <taxon>Magnoliopsida</taxon>
        <taxon>eudicotyledons</taxon>
        <taxon>Gunneridae</taxon>
        <taxon>Pentapetalae</taxon>
        <taxon>rosids</taxon>
        <taxon>fabids</taxon>
        <taxon>Malpighiales</taxon>
        <taxon>Rhizophoraceae</taxon>
        <taxon>Rhizophora</taxon>
    </lineage>
</organism>
<dbReference type="PANTHER" id="PTHR11804">
    <property type="entry name" value="PROTEASE M3 THIMET OLIGOPEPTIDASE-RELATED"/>
    <property type="match status" value="1"/>
</dbReference>
<evidence type="ECO:0000313" key="2">
    <source>
        <dbReference type="EMBL" id="MBX04397.1"/>
    </source>
</evidence>
<reference evidence="2" key="1">
    <citation type="submission" date="2018-02" db="EMBL/GenBank/DDBJ databases">
        <title>Rhizophora mucronata_Transcriptome.</title>
        <authorList>
            <person name="Meera S.P."/>
            <person name="Sreeshan A."/>
            <person name="Augustine A."/>
        </authorList>
    </citation>
    <scope>NUCLEOTIDE SEQUENCE</scope>
    <source>
        <tissue evidence="2">Leaf</tissue>
    </source>
</reference>
<accession>A0A2P2KFF1</accession>
<keyword evidence="1" id="KW-1133">Transmembrane helix</keyword>
<sequence>MTESQGDGVKMTKRNRERNLLAFTGAAALLALAVNLAFSAFNSHRKKLKKKDLEGSNVRINLSASEILKLADRVIAKSKEVHDAVASVPLDKVTYANVIAPLADLRALQFPLVQSCVLPKLVSASEDVVKASAEAERRIDAHMLTCG</sequence>
<keyword evidence="1" id="KW-0812">Transmembrane</keyword>
<dbReference type="EMBL" id="GGEC01023913">
    <property type="protein sequence ID" value="MBX04397.1"/>
    <property type="molecule type" value="Transcribed_RNA"/>
</dbReference>
<proteinExistence type="predicted"/>
<dbReference type="GO" id="GO:0006508">
    <property type="term" value="P:proteolysis"/>
    <property type="evidence" value="ECO:0007669"/>
    <property type="project" value="InterPro"/>
</dbReference>
<dbReference type="Gene3D" id="1.20.1050.40">
    <property type="entry name" value="Endopeptidase. Chain P, domain 1"/>
    <property type="match status" value="1"/>
</dbReference>
<dbReference type="InterPro" id="IPR045090">
    <property type="entry name" value="Pept_M3A_M3B"/>
</dbReference>